<dbReference type="CDD" id="cd00136">
    <property type="entry name" value="PDZ_canonical"/>
    <property type="match status" value="1"/>
</dbReference>
<feature type="compositionally biased region" description="Polar residues" evidence="1">
    <location>
        <begin position="68"/>
        <end position="95"/>
    </location>
</feature>
<evidence type="ECO:0000256" key="1">
    <source>
        <dbReference type="SAM" id="MobiDB-lite"/>
    </source>
</evidence>
<feature type="compositionally biased region" description="Polar residues" evidence="1">
    <location>
        <begin position="334"/>
        <end position="343"/>
    </location>
</feature>
<evidence type="ECO:0000313" key="3">
    <source>
        <dbReference type="EMBL" id="GAX28159.1"/>
    </source>
</evidence>
<comment type="caution">
    <text evidence="3">The sequence shown here is derived from an EMBL/GenBank/DDBJ whole genome shotgun (WGS) entry which is preliminary data.</text>
</comment>
<feature type="region of interest" description="Disordered" evidence="1">
    <location>
        <begin position="1"/>
        <end position="29"/>
    </location>
</feature>
<feature type="region of interest" description="Disordered" evidence="1">
    <location>
        <begin position="306"/>
        <end position="345"/>
    </location>
</feature>
<protein>
    <recommendedName>
        <fullName evidence="2">PDZ domain-containing protein</fullName>
    </recommendedName>
</protein>
<dbReference type="SUPFAM" id="SSF50156">
    <property type="entry name" value="PDZ domain-like"/>
    <property type="match status" value="1"/>
</dbReference>
<dbReference type="Proteomes" id="UP000198406">
    <property type="component" value="Unassembled WGS sequence"/>
</dbReference>
<dbReference type="OrthoDB" id="120383at2759"/>
<dbReference type="InParanoid" id="A0A1Z5KPG4"/>
<dbReference type="Gene3D" id="2.30.42.10">
    <property type="match status" value="1"/>
</dbReference>
<keyword evidence="4" id="KW-1185">Reference proteome</keyword>
<dbReference type="InterPro" id="IPR036034">
    <property type="entry name" value="PDZ_sf"/>
</dbReference>
<gene>
    <name evidence="3" type="ORF">FisN_6Lh015</name>
</gene>
<sequence>MGDKQDARLNDADAQQDEKDNDEPNNSSILLAHQQIDNLQDTSIRKPLAVDFAVTVHDDELGEAATPPKQNISSGSNGITPPSNNLDTLSPQTPRTIRKRKRKNGRIAARLVEIEEQSTQVLGLSMPPSQYQVSLKRRAVRKRESKPEAENKSVGIVDTTKGENEEEFGDVSLGMKLSVIAGKVIVQSLNALNDGRASPAQLAGLIRRGDVLLAVNGISLIHLPIDQLMKALAPLSTPDATTGLYPRTLQLRFDSVGGVDLLLQSERQQRDKAVANDVMALFPLVVDQLSGMPLDSPPPLVLQEASANQNESITTTAPATQLPLRTERDVENEPPSSVLSTNERISRALAERRQAEREHAVSEFFAWDDKYGKILRGDGLLSTTREIVTSIMSDASSLTKEQYLERGRRAILGATALTNYLERIDSGKDIRSFKSWKTTLSLRSNASSRRNRALDTFSLCLSVNQDRYHSHDNNTSQKAEENRNDIITVTSKNSDEGEEEIDGDELLLRLAANDEIWRKQVIEFLQNASSNLAMESESEDGDDSATSEDPFESHVFSNFLFGEKISKIIHKRKKSRALPPGDVTAVLFDLATKLNTSSHAAEAVPTVIHAGSPSASISTSKFPHGQASSLDGKVVSATQFLLEEALPAWCETFRPLPWDQRRILWPGYRQNYSGSTAASSTISDDLTVESMGTNNLASVSSKPRAIKNLREQVEEQVLDVETREETCYLLTYYFITVILAQVEKNSEESEVHEKATTFVHRFGAYLKLHACLVAANSRRAENVIKVLLELAQHDPRHKDVSKHIARMGSLILYEESMLSAFVERLHTIQGEKLDGSSRKIVDLCASAYPDLQPWQVKKQCIVADGSKFQRPLLDLFYTYLTDLLHPIDGQDAAKRDNYLVNEWCQLSIQFLQEMDDETNEAKEYKMHFMAVASRTSSTHVMYKRDLIVLLDFAMEINETDLALDLVDEIMAHPEFSNNPQTVNKVRAHMHYIEAKSLDVGNSKSSARFLRRIFKLLSMAPRSPSKVIRANLRPADEFVHLIQTKCGGREVTSDDFDLLTFLSLEAGPQDVLTALGRLELGGVGNVQPILRTLLQRAAHASESSELSVSLMKIHHARMGMKEINASGSIVDNTLHDSPTASIWQTLSTGSATIAK</sequence>
<evidence type="ECO:0000259" key="2">
    <source>
        <dbReference type="PROSITE" id="PS50106"/>
    </source>
</evidence>
<feature type="compositionally biased region" description="Polar residues" evidence="1">
    <location>
        <begin position="306"/>
        <end position="319"/>
    </location>
</feature>
<dbReference type="AlphaFoldDB" id="A0A1Z5KPG4"/>
<feature type="compositionally biased region" description="Basic and acidic residues" evidence="1">
    <location>
        <begin position="468"/>
        <end position="484"/>
    </location>
</feature>
<feature type="region of interest" description="Disordered" evidence="1">
    <location>
        <begin position="468"/>
        <end position="498"/>
    </location>
</feature>
<feature type="region of interest" description="Disordered" evidence="1">
    <location>
        <begin position="63"/>
        <end position="104"/>
    </location>
</feature>
<feature type="compositionally biased region" description="Basic and acidic residues" evidence="1">
    <location>
        <begin position="1"/>
        <end position="11"/>
    </location>
</feature>
<name>A0A1Z5KPG4_FISSO</name>
<organism evidence="3 4">
    <name type="scientific">Fistulifera solaris</name>
    <name type="common">Oleaginous diatom</name>
    <dbReference type="NCBI Taxonomy" id="1519565"/>
    <lineage>
        <taxon>Eukaryota</taxon>
        <taxon>Sar</taxon>
        <taxon>Stramenopiles</taxon>
        <taxon>Ochrophyta</taxon>
        <taxon>Bacillariophyta</taxon>
        <taxon>Bacillariophyceae</taxon>
        <taxon>Bacillariophycidae</taxon>
        <taxon>Naviculales</taxon>
        <taxon>Naviculaceae</taxon>
        <taxon>Fistulifera</taxon>
    </lineage>
</organism>
<dbReference type="EMBL" id="BDSP01000266">
    <property type="protein sequence ID" value="GAX28159.1"/>
    <property type="molecule type" value="Genomic_DNA"/>
</dbReference>
<dbReference type="InterPro" id="IPR001478">
    <property type="entry name" value="PDZ"/>
</dbReference>
<accession>A0A1Z5KPG4</accession>
<feature type="domain" description="PDZ" evidence="2">
    <location>
        <begin position="156"/>
        <end position="232"/>
    </location>
</feature>
<evidence type="ECO:0000313" key="4">
    <source>
        <dbReference type="Proteomes" id="UP000198406"/>
    </source>
</evidence>
<proteinExistence type="predicted"/>
<dbReference type="PROSITE" id="PS50106">
    <property type="entry name" value="PDZ"/>
    <property type="match status" value="1"/>
</dbReference>
<reference evidence="3 4" key="1">
    <citation type="journal article" date="2015" name="Plant Cell">
        <title>Oil accumulation by the oleaginous diatom Fistulifera solaris as revealed by the genome and transcriptome.</title>
        <authorList>
            <person name="Tanaka T."/>
            <person name="Maeda Y."/>
            <person name="Veluchamy A."/>
            <person name="Tanaka M."/>
            <person name="Abida H."/>
            <person name="Marechal E."/>
            <person name="Bowler C."/>
            <person name="Muto M."/>
            <person name="Sunaga Y."/>
            <person name="Tanaka M."/>
            <person name="Yoshino T."/>
            <person name="Taniguchi T."/>
            <person name="Fukuda Y."/>
            <person name="Nemoto M."/>
            <person name="Matsumoto M."/>
            <person name="Wong P.S."/>
            <person name="Aburatani S."/>
            <person name="Fujibuchi W."/>
        </authorList>
    </citation>
    <scope>NUCLEOTIDE SEQUENCE [LARGE SCALE GENOMIC DNA]</scope>
    <source>
        <strain evidence="3 4">JPCC DA0580</strain>
    </source>
</reference>